<sequence length="78" mass="8645">MAHPSGCCAATACGLPIATVLKTRTKESDMRASRRVLKPGMRKEADEREALTGRTAGRPLIFCEGFELEHACRDPERW</sequence>
<name>A0A3L6PCI0_PANMI</name>
<dbReference type="OrthoDB" id="766141at2759"/>
<dbReference type="EMBL" id="PQIB02000195">
    <property type="protein sequence ID" value="RLM52637.1"/>
    <property type="molecule type" value="Genomic_DNA"/>
</dbReference>
<dbReference type="AlphaFoldDB" id="A0A3L6PCI0"/>
<proteinExistence type="predicted"/>
<gene>
    <name evidence="1" type="ORF">C2845_PMPSC055533</name>
</gene>
<evidence type="ECO:0000313" key="2">
    <source>
        <dbReference type="Proteomes" id="UP000275267"/>
    </source>
</evidence>
<dbReference type="Proteomes" id="UP000275267">
    <property type="component" value="Unassembled WGS sequence"/>
</dbReference>
<evidence type="ECO:0000313" key="1">
    <source>
        <dbReference type="EMBL" id="RLM52637.1"/>
    </source>
</evidence>
<accession>A0A3L6PCI0</accession>
<protein>
    <submittedName>
        <fullName evidence="1">Uncharacterized protein</fullName>
    </submittedName>
</protein>
<organism evidence="1 2">
    <name type="scientific">Panicum miliaceum</name>
    <name type="common">Proso millet</name>
    <name type="synonym">Broomcorn millet</name>
    <dbReference type="NCBI Taxonomy" id="4540"/>
    <lineage>
        <taxon>Eukaryota</taxon>
        <taxon>Viridiplantae</taxon>
        <taxon>Streptophyta</taxon>
        <taxon>Embryophyta</taxon>
        <taxon>Tracheophyta</taxon>
        <taxon>Spermatophyta</taxon>
        <taxon>Magnoliopsida</taxon>
        <taxon>Liliopsida</taxon>
        <taxon>Poales</taxon>
        <taxon>Poaceae</taxon>
        <taxon>PACMAD clade</taxon>
        <taxon>Panicoideae</taxon>
        <taxon>Panicodae</taxon>
        <taxon>Paniceae</taxon>
        <taxon>Panicinae</taxon>
        <taxon>Panicum</taxon>
        <taxon>Panicum sect. Panicum</taxon>
    </lineage>
</organism>
<comment type="caution">
    <text evidence="1">The sequence shown here is derived from an EMBL/GenBank/DDBJ whole genome shotgun (WGS) entry which is preliminary data.</text>
</comment>
<reference evidence="2" key="1">
    <citation type="journal article" date="2019" name="Nat. Commun.">
        <title>The genome of broomcorn millet.</title>
        <authorList>
            <person name="Zou C."/>
            <person name="Miki D."/>
            <person name="Li D."/>
            <person name="Tang Q."/>
            <person name="Xiao L."/>
            <person name="Rajput S."/>
            <person name="Deng P."/>
            <person name="Jia W."/>
            <person name="Huang R."/>
            <person name="Zhang M."/>
            <person name="Sun Y."/>
            <person name="Hu J."/>
            <person name="Fu X."/>
            <person name="Schnable P.S."/>
            <person name="Li F."/>
            <person name="Zhang H."/>
            <person name="Feng B."/>
            <person name="Zhu X."/>
            <person name="Liu R."/>
            <person name="Schnable J.C."/>
            <person name="Zhu J.-K."/>
            <person name="Zhang H."/>
        </authorList>
    </citation>
    <scope>NUCLEOTIDE SEQUENCE [LARGE SCALE GENOMIC DNA]</scope>
</reference>
<keyword evidence="2" id="KW-1185">Reference proteome</keyword>